<proteinExistence type="predicted"/>
<sequence>MGVSQCTTGVLGVPIPPCRHRIPRTPHPCSPNPSRTWQPCNARPTQLAQIRRSRLAPSPRQRVVRTAQLCLGVYIRPGAWAKPAG</sequence>
<name>A0A9P4QS84_9PLEO</name>
<dbReference type="EMBL" id="ML996170">
    <property type="protein sequence ID" value="KAF2732857.1"/>
    <property type="molecule type" value="Genomic_DNA"/>
</dbReference>
<dbReference type="AlphaFoldDB" id="A0A9P4QS84"/>
<evidence type="ECO:0000313" key="1">
    <source>
        <dbReference type="EMBL" id="KAF2732857.1"/>
    </source>
</evidence>
<comment type="caution">
    <text evidence="1">The sequence shown here is derived from an EMBL/GenBank/DDBJ whole genome shotgun (WGS) entry which is preliminary data.</text>
</comment>
<gene>
    <name evidence="1" type="ORF">EJ04DRAFT_513610</name>
</gene>
<organism evidence="1 2">
    <name type="scientific">Polyplosphaeria fusca</name>
    <dbReference type="NCBI Taxonomy" id="682080"/>
    <lineage>
        <taxon>Eukaryota</taxon>
        <taxon>Fungi</taxon>
        <taxon>Dikarya</taxon>
        <taxon>Ascomycota</taxon>
        <taxon>Pezizomycotina</taxon>
        <taxon>Dothideomycetes</taxon>
        <taxon>Pleosporomycetidae</taxon>
        <taxon>Pleosporales</taxon>
        <taxon>Tetraplosphaeriaceae</taxon>
        <taxon>Polyplosphaeria</taxon>
    </lineage>
</organism>
<dbReference type="Proteomes" id="UP000799444">
    <property type="component" value="Unassembled WGS sequence"/>
</dbReference>
<evidence type="ECO:0000313" key="2">
    <source>
        <dbReference type="Proteomes" id="UP000799444"/>
    </source>
</evidence>
<reference evidence="1" key="1">
    <citation type="journal article" date="2020" name="Stud. Mycol.">
        <title>101 Dothideomycetes genomes: a test case for predicting lifestyles and emergence of pathogens.</title>
        <authorList>
            <person name="Haridas S."/>
            <person name="Albert R."/>
            <person name="Binder M."/>
            <person name="Bloem J."/>
            <person name="Labutti K."/>
            <person name="Salamov A."/>
            <person name="Andreopoulos B."/>
            <person name="Baker S."/>
            <person name="Barry K."/>
            <person name="Bills G."/>
            <person name="Bluhm B."/>
            <person name="Cannon C."/>
            <person name="Castanera R."/>
            <person name="Culley D."/>
            <person name="Daum C."/>
            <person name="Ezra D."/>
            <person name="Gonzalez J."/>
            <person name="Henrissat B."/>
            <person name="Kuo A."/>
            <person name="Liang C."/>
            <person name="Lipzen A."/>
            <person name="Lutzoni F."/>
            <person name="Magnuson J."/>
            <person name="Mondo S."/>
            <person name="Nolan M."/>
            <person name="Ohm R."/>
            <person name="Pangilinan J."/>
            <person name="Park H.-J."/>
            <person name="Ramirez L."/>
            <person name="Alfaro M."/>
            <person name="Sun H."/>
            <person name="Tritt A."/>
            <person name="Yoshinaga Y."/>
            <person name="Zwiers L.-H."/>
            <person name="Turgeon B."/>
            <person name="Goodwin S."/>
            <person name="Spatafora J."/>
            <person name="Crous P."/>
            <person name="Grigoriev I."/>
        </authorList>
    </citation>
    <scope>NUCLEOTIDE SEQUENCE</scope>
    <source>
        <strain evidence="1">CBS 125425</strain>
    </source>
</reference>
<protein>
    <submittedName>
        <fullName evidence="1">Uncharacterized protein</fullName>
    </submittedName>
</protein>
<accession>A0A9P4QS84</accession>
<keyword evidence="2" id="KW-1185">Reference proteome</keyword>